<organism evidence="1 2">
    <name type="scientific">Spiromyces aspiralis</name>
    <dbReference type="NCBI Taxonomy" id="68401"/>
    <lineage>
        <taxon>Eukaryota</taxon>
        <taxon>Fungi</taxon>
        <taxon>Fungi incertae sedis</taxon>
        <taxon>Zoopagomycota</taxon>
        <taxon>Kickxellomycotina</taxon>
        <taxon>Kickxellomycetes</taxon>
        <taxon>Kickxellales</taxon>
        <taxon>Kickxellaceae</taxon>
        <taxon>Spiromyces</taxon>
    </lineage>
</organism>
<comment type="caution">
    <text evidence="1">The sequence shown here is derived from an EMBL/GenBank/DDBJ whole genome shotgun (WGS) entry which is preliminary data.</text>
</comment>
<name>A0ACC1HYJ9_9FUNG</name>
<gene>
    <name evidence="1" type="ORF">EV182_000465</name>
</gene>
<keyword evidence="2" id="KW-1185">Reference proteome</keyword>
<sequence length="405" mass="45265">MAGLLNLVRGLVPSGENYVTEEGLRHLRNYKYQSVDKSPNMITLIGLSFELIDVIIVLLLVPDLTGPGPSWIYYCFAAGIWLYSTFDNVDGKQARRTNTSSPLGELFDHGCDALNCTIACIVEAASFAMGNTWTTLGLFLTITWTFYISTWEEYHTGVLYLGYINGPTEFIAFACVACILSGIYGPAIWHVSARQYVPLIGHKFPESWELIDVMLLTVIFLSFTAQFATSLFNVYSACKEKGKSFFDTLYGLVPYFVFVGGAYVWAANSTIVIGNTHMILYMAVVGFAFGRMVSKIILSHLMGAPFQTYTVQMAPIFIGAVLSFFGLFSSRSELVFMWASLFFVAFAYFHWALIVIDRFCTHLNIKCLSIPNISKVCFSFSFCNWRRGAREDDGPTSHPSPFKCA</sequence>
<reference evidence="1" key="1">
    <citation type="submission" date="2022-06" db="EMBL/GenBank/DDBJ databases">
        <title>Phylogenomic reconstructions and comparative analyses of Kickxellomycotina fungi.</title>
        <authorList>
            <person name="Reynolds N.K."/>
            <person name="Stajich J.E."/>
            <person name="Barry K."/>
            <person name="Grigoriev I.V."/>
            <person name="Crous P."/>
            <person name="Smith M.E."/>
        </authorList>
    </citation>
    <scope>NUCLEOTIDE SEQUENCE</scope>
    <source>
        <strain evidence="1">RSA 2271</strain>
    </source>
</reference>
<evidence type="ECO:0000313" key="1">
    <source>
        <dbReference type="EMBL" id="KAJ1680213.1"/>
    </source>
</evidence>
<evidence type="ECO:0000313" key="2">
    <source>
        <dbReference type="Proteomes" id="UP001145114"/>
    </source>
</evidence>
<dbReference type="Proteomes" id="UP001145114">
    <property type="component" value="Unassembled WGS sequence"/>
</dbReference>
<accession>A0ACC1HYJ9</accession>
<protein>
    <submittedName>
        <fullName evidence="1">Uncharacterized protein</fullName>
    </submittedName>
</protein>
<dbReference type="EMBL" id="JAMZIH010000021">
    <property type="protein sequence ID" value="KAJ1680213.1"/>
    <property type="molecule type" value="Genomic_DNA"/>
</dbReference>
<proteinExistence type="predicted"/>